<keyword evidence="2" id="KW-1133">Transmembrane helix</keyword>
<dbReference type="InterPro" id="IPR018767">
    <property type="entry name" value="Brl1/Brr6_dom"/>
</dbReference>
<evidence type="ECO:0000256" key="2">
    <source>
        <dbReference type="SAM" id="Phobius"/>
    </source>
</evidence>
<feature type="transmembrane region" description="Helical" evidence="2">
    <location>
        <begin position="202"/>
        <end position="223"/>
    </location>
</feature>
<feature type="compositionally biased region" description="Basic and acidic residues" evidence="1">
    <location>
        <begin position="366"/>
        <end position="389"/>
    </location>
</feature>
<protein>
    <recommendedName>
        <fullName evidence="3">Brl1/Brr6 domain-containing protein</fullName>
    </recommendedName>
</protein>
<feature type="domain" description="Brl1/Brr6" evidence="3">
    <location>
        <begin position="196"/>
        <end position="328"/>
    </location>
</feature>
<dbReference type="PANTHER" id="PTHR28136:SF1">
    <property type="entry name" value="NUCLEUS EXPORT PROTEIN BRL1"/>
    <property type="match status" value="1"/>
</dbReference>
<dbReference type="GO" id="GO:0031965">
    <property type="term" value="C:nuclear membrane"/>
    <property type="evidence" value="ECO:0007669"/>
    <property type="project" value="InterPro"/>
</dbReference>
<dbReference type="SMART" id="SM01042">
    <property type="entry name" value="Brr6_like_C_C"/>
    <property type="match status" value="1"/>
</dbReference>
<feature type="region of interest" description="Disordered" evidence="1">
    <location>
        <begin position="366"/>
        <end position="396"/>
    </location>
</feature>
<feature type="compositionally biased region" description="Acidic residues" evidence="1">
    <location>
        <begin position="153"/>
        <end position="166"/>
    </location>
</feature>
<keyword evidence="5" id="KW-1185">Reference proteome</keyword>
<feature type="compositionally biased region" description="Basic residues" evidence="1">
    <location>
        <begin position="138"/>
        <end position="150"/>
    </location>
</feature>
<dbReference type="InterPro" id="IPR040202">
    <property type="entry name" value="Brl1/Brr6"/>
</dbReference>
<dbReference type="AlphaFoldDB" id="A0A371DG34"/>
<dbReference type="Proteomes" id="UP000256964">
    <property type="component" value="Unassembled WGS sequence"/>
</dbReference>
<feature type="transmembrane region" description="Helical" evidence="2">
    <location>
        <begin position="306"/>
        <end position="327"/>
    </location>
</feature>
<keyword evidence="2" id="KW-0472">Membrane</keyword>
<organism evidence="4 5">
    <name type="scientific">Lentinus brumalis</name>
    <dbReference type="NCBI Taxonomy" id="2498619"/>
    <lineage>
        <taxon>Eukaryota</taxon>
        <taxon>Fungi</taxon>
        <taxon>Dikarya</taxon>
        <taxon>Basidiomycota</taxon>
        <taxon>Agaricomycotina</taxon>
        <taxon>Agaricomycetes</taxon>
        <taxon>Polyporales</taxon>
        <taxon>Polyporaceae</taxon>
        <taxon>Lentinus</taxon>
    </lineage>
</organism>
<evidence type="ECO:0000313" key="4">
    <source>
        <dbReference type="EMBL" id="RDX51499.1"/>
    </source>
</evidence>
<feature type="compositionally biased region" description="Pro residues" evidence="1">
    <location>
        <begin position="38"/>
        <end position="51"/>
    </location>
</feature>
<accession>A0A371DG34</accession>
<dbReference type="EMBL" id="KZ857394">
    <property type="protein sequence ID" value="RDX51499.1"/>
    <property type="molecule type" value="Genomic_DNA"/>
</dbReference>
<sequence length="396" mass="44323">MDFEFTSRPSQKPVWADPGADPQTPKKRPFAEVNPSTPSFPTPTFYPPDSPSWPTFSRHANAPFLFQEPLPQRAHSPAWAPPPPNTPTTKIPFPEPEIPEVDMAESSPGGPSPEKDMEVEDDRPMAVGALRRVFKKRHERAGSRVGRRRARVDDDESSEGESGEDDGYVHVQKTTNHYTLNMPGPAAPQSDLPYRLLGYVQFGFNTSLAVIALYILVQFLLMLQRDVEHRVGEYSMDIVQEIAQCSLAYRVNLCAEGKVPAMGAQCAAWETCMNRDPTKVGRTKVSFEVIGEIINTFFEQISWKTITITIASLVFVTFFVNSVIILFRSRINPVTHLPPPHVSPYAIAPGLPYPGPHGYLPAPQHWDSKPWKASDRSEELPARRRRLEDGQAATIR</sequence>
<dbReference type="PANTHER" id="PTHR28136">
    <property type="entry name" value="NUCLEUS EXPORT PROTEIN BRR6"/>
    <property type="match status" value="1"/>
</dbReference>
<feature type="region of interest" description="Disordered" evidence="1">
    <location>
        <begin position="1"/>
        <end position="121"/>
    </location>
</feature>
<evidence type="ECO:0000259" key="3">
    <source>
        <dbReference type="SMART" id="SM01042"/>
    </source>
</evidence>
<feature type="region of interest" description="Disordered" evidence="1">
    <location>
        <begin position="138"/>
        <end position="167"/>
    </location>
</feature>
<dbReference type="Pfam" id="PF10104">
    <property type="entry name" value="Brr6_like_C_C"/>
    <property type="match status" value="1"/>
</dbReference>
<keyword evidence="2" id="KW-0812">Transmembrane</keyword>
<name>A0A371DG34_9APHY</name>
<proteinExistence type="predicted"/>
<dbReference type="GO" id="GO:0006998">
    <property type="term" value="P:nuclear envelope organization"/>
    <property type="evidence" value="ECO:0007669"/>
    <property type="project" value="InterPro"/>
</dbReference>
<evidence type="ECO:0000256" key="1">
    <source>
        <dbReference type="SAM" id="MobiDB-lite"/>
    </source>
</evidence>
<gene>
    <name evidence="4" type="ORF">OH76DRAFT_1417232</name>
</gene>
<evidence type="ECO:0000313" key="5">
    <source>
        <dbReference type="Proteomes" id="UP000256964"/>
    </source>
</evidence>
<dbReference type="GO" id="GO:0055088">
    <property type="term" value="P:lipid homeostasis"/>
    <property type="evidence" value="ECO:0007669"/>
    <property type="project" value="InterPro"/>
</dbReference>
<reference evidence="4 5" key="1">
    <citation type="journal article" date="2018" name="Biotechnol. Biofuels">
        <title>Integrative visual omics of the white-rot fungus Polyporus brumalis exposes the biotechnological potential of its oxidative enzymes for delignifying raw plant biomass.</title>
        <authorList>
            <person name="Miyauchi S."/>
            <person name="Rancon A."/>
            <person name="Drula E."/>
            <person name="Hage H."/>
            <person name="Chaduli D."/>
            <person name="Favel A."/>
            <person name="Grisel S."/>
            <person name="Henrissat B."/>
            <person name="Herpoel-Gimbert I."/>
            <person name="Ruiz-Duenas F.J."/>
            <person name="Chevret D."/>
            <person name="Hainaut M."/>
            <person name="Lin J."/>
            <person name="Wang M."/>
            <person name="Pangilinan J."/>
            <person name="Lipzen A."/>
            <person name="Lesage-Meessen L."/>
            <person name="Navarro D."/>
            <person name="Riley R."/>
            <person name="Grigoriev I.V."/>
            <person name="Zhou S."/>
            <person name="Raouche S."/>
            <person name="Rosso M.N."/>
        </authorList>
    </citation>
    <scope>NUCLEOTIDE SEQUENCE [LARGE SCALE GENOMIC DNA]</scope>
    <source>
        <strain evidence="4 5">BRFM 1820</strain>
    </source>
</reference>
<dbReference type="OrthoDB" id="5961at2759"/>